<dbReference type="Proteomes" id="UP000243535">
    <property type="component" value="Unassembled WGS sequence"/>
</dbReference>
<dbReference type="GO" id="GO:0003677">
    <property type="term" value="F:DNA binding"/>
    <property type="evidence" value="ECO:0007669"/>
    <property type="project" value="InterPro"/>
</dbReference>
<protein>
    <submittedName>
        <fullName evidence="1">Uncharacterized protein</fullName>
    </submittedName>
</protein>
<evidence type="ECO:0000313" key="1">
    <source>
        <dbReference type="EMBL" id="CUA82061.1"/>
    </source>
</evidence>
<dbReference type="AlphaFoldDB" id="A0A0K6GTN3"/>
<accession>A0A0K6GTN3</accession>
<gene>
    <name evidence="1" type="ORF">Ga0061063_0916</name>
</gene>
<dbReference type="NCBIfam" id="NF041471">
    <property type="entry name" value="phage_reg_YmfL"/>
    <property type="match status" value="1"/>
</dbReference>
<organism evidence="1 2">
    <name type="scientific">Gulbenkiania indica</name>
    <dbReference type="NCBI Taxonomy" id="375574"/>
    <lineage>
        <taxon>Bacteria</taxon>
        <taxon>Pseudomonadati</taxon>
        <taxon>Pseudomonadota</taxon>
        <taxon>Betaproteobacteria</taxon>
        <taxon>Neisseriales</taxon>
        <taxon>Chromobacteriaceae</taxon>
        <taxon>Gulbenkiania</taxon>
    </lineage>
</organism>
<evidence type="ECO:0000313" key="2">
    <source>
        <dbReference type="Proteomes" id="UP000243535"/>
    </source>
</evidence>
<keyword evidence="2" id="KW-1185">Reference proteome</keyword>
<name>A0A0K6GTN3_9NEIS</name>
<dbReference type="Pfam" id="PF06892">
    <property type="entry name" value="Phage_CP76"/>
    <property type="match status" value="1"/>
</dbReference>
<dbReference type="InterPro" id="IPR048188">
    <property type="entry name" value="YmfL-like"/>
</dbReference>
<dbReference type="RefSeq" id="WP_342667724.1">
    <property type="nucleotide sequence ID" value="NZ_CYHA01000002.1"/>
</dbReference>
<dbReference type="STRING" id="375574.GCA_001418035_00707"/>
<sequence>MMCCATNGGWSAMAASQGISLTALQNRVYGRKGQEITVSRAMAMQAISGTTYFAEAVAHESGGLFIKLPTVGDLSAEDIQEQFIEMLEKAGEFAAEWRRATADDEVCKREKRQLGHLATDLCVIFRRRLHQVTRLEGCCAVGS</sequence>
<reference evidence="2" key="1">
    <citation type="submission" date="2015-08" db="EMBL/GenBank/DDBJ databases">
        <authorList>
            <person name="Varghese N."/>
        </authorList>
    </citation>
    <scope>NUCLEOTIDE SEQUENCE [LARGE SCALE GENOMIC DNA]</scope>
    <source>
        <strain evidence="2">DSM 17901</strain>
    </source>
</reference>
<proteinExistence type="predicted"/>
<dbReference type="InterPro" id="IPR009679">
    <property type="entry name" value="Phage_186_CII-like"/>
</dbReference>
<dbReference type="EMBL" id="CYHA01000002">
    <property type="protein sequence ID" value="CUA82061.1"/>
    <property type="molecule type" value="Genomic_DNA"/>
</dbReference>